<evidence type="ECO:0000313" key="1">
    <source>
        <dbReference type="EMBL" id="KAB5589402.1"/>
    </source>
</evidence>
<protein>
    <submittedName>
        <fullName evidence="1">CHD5 domain containing protein</fullName>
    </submittedName>
</protein>
<accession>A0A5N5QCD3</accession>
<proteinExistence type="predicted"/>
<evidence type="ECO:0000313" key="2">
    <source>
        <dbReference type="Proteomes" id="UP000383932"/>
    </source>
</evidence>
<gene>
    <name evidence="1" type="ORF">CTheo_7156</name>
</gene>
<dbReference type="EMBL" id="SSOP01000275">
    <property type="protein sequence ID" value="KAB5589402.1"/>
    <property type="molecule type" value="Genomic_DNA"/>
</dbReference>
<dbReference type="Proteomes" id="UP000383932">
    <property type="component" value="Unassembled WGS sequence"/>
</dbReference>
<organism evidence="1 2">
    <name type="scientific">Ceratobasidium theobromae</name>
    <dbReference type="NCBI Taxonomy" id="1582974"/>
    <lineage>
        <taxon>Eukaryota</taxon>
        <taxon>Fungi</taxon>
        <taxon>Dikarya</taxon>
        <taxon>Basidiomycota</taxon>
        <taxon>Agaricomycotina</taxon>
        <taxon>Agaricomycetes</taxon>
        <taxon>Cantharellales</taxon>
        <taxon>Ceratobasidiaceae</taxon>
        <taxon>Ceratobasidium</taxon>
    </lineage>
</organism>
<comment type="caution">
    <text evidence="1">The sequence shown here is derived from an EMBL/GenBank/DDBJ whole genome shotgun (WGS) entry which is preliminary data.</text>
</comment>
<dbReference type="OrthoDB" id="3229878at2759"/>
<name>A0A5N5QCD3_9AGAM</name>
<keyword evidence="2" id="KW-1185">Reference proteome</keyword>
<reference evidence="1 2" key="1">
    <citation type="journal article" date="2019" name="Fungal Biol. Biotechnol.">
        <title>Draft genome sequence of fastidious pathogen Ceratobasidium theobromae, which causes vascular-streak dieback in Theobroma cacao.</title>
        <authorList>
            <person name="Ali S.S."/>
            <person name="Asman A."/>
            <person name="Shao J."/>
            <person name="Firmansyah A.P."/>
            <person name="Susilo A.W."/>
            <person name="Rosmana A."/>
            <person name="McMahon P."/>
            <person name="Junaid M."/>
            <person name="Guest D."/>
            <person name="Kheng T.Y."/>
            <person name="Meinhardt L.W."/>
            <person name="Bailey B.A."/>
        </authorList>
    </citation>
    <scope>NUCLEOTIDE SEQUENCE [LARGE SCALE GENOMIC DNA]</scope>
    <source>
        <strain evidence="1 2">CT2</strain>
    </source>
</reference>
<sequence length="468" mass="53605">MNLVSTAWIQEKIRMLEQVEPSKERVRRPCMNENPDKDSAGFEVFHNPDWLRSHGVNWVYVIDLDNHVFSIGFGYDYAHIKFDNMVPDYPGLGGYFDLEEGAKIPDKHLTTDVDLWPDSDLDASEVQQRYNDLQAAIVSPSEWGAPTWETLSISQQLSVRVLEPLVRVSSYTVGAAHFSQCRDNIEKFCYHVFSVAAPSDIICAPQAEAYHVLHQENTSIRLTAGESVKEFFKKCKEVDRKWFSPRLENVLLGLYRPRRFRGCLIVFCTRLDEPISLMHEVGRVVEILWKSAQTRVGILVSRWQIVAVAIHGSKVCHSPALDFNNHCGELCDGILLMMHLLSPLFTAPKTPWSDLPPHNPFSTRMRFPLEIMEYVIHLADFETYLNLRSLSRTIRNLCLARPRVGQYTILGARPEHDNVFRVQHRNGSFSMDATFTRIKERSHVPCIGGIWDMIGDGEELEGSDSDWE</sequence>
<dbReference type="AlphaFoldDB" id="A0A5N5QCD3"/>